<evidence type="ECO:0000256" key="4">
    <source>
        <dbReference type="ARBA" id="ARBA00022448"/>
    </source>
</evidence>
<dbReference type="EMBL" id="FNIJ01000004">
    <property type="protein sequence ID" value="SDN66234.1"/>
    <property type="molecule type" value="Genomic_DNA"/>
</dbReference>
<keyword evidence="5" id="KW-1003">Cell membrane</keyword>
<evidence type="ECO:0000313" key="13">
    <source>
        <dbReference type="Proteomes" id="UP000242957"/>
    </source>
</evidence>
<keyword evidence="13" id="KW-1185">Reference proteome</keyword>
<evidence type="ECO:0000256" key="9">
    <source>
        <dbReference type="ARBA" id="ARBA00023136"/>
    </source>
</evidence>
<evidence type="ECO:0000256" key="6">
    <source>
        <dbReference type="ARBA" id="ARBA00022692"/>
    </source>
</evidence>
<dbReference type="SUPFAM" id="SSF161098">
    <property type="entry name" value="MetI-like"/>
    <property type="match status" value="1"/>
</dbReference>
<feature type="transmembrane region" description="Helical" evidence="10">
    <location>
        <begin position="20"/>
        <end position="44"/>
    </location>
</feature>
<keyword evidence="9 10" id="KW-0472">Membrane</keyword>
<accession>A0A1H0D7P7</accession>
<dbReference type="InterPro" id="IPR035906">
    <property type="entry name" value="MetI-like_sf"/>
</dbReference>
<keyword evidence="4 10" id="KW-0813">Transport</keyword>
<proteinExistence type="inferred from homology"/>
<evidence type="ECO:0000256" key="5">
    <source>
        <dbReference type="ARBA" id="ARBA00022475"/>
    </source>
</evidence>
<keyword evidence="8 10" id="KW-1133">Transmembrane helix</keyword>
<evidence type="ECO:0000256" key="2">
    <source>
        <dbReference type="ARBA" id="ARBA00004429"/>
    </source>
</evidence>
<sequence length="222" mass="24468">MMTIDFSIVFSYWHVLLKGLALTLAFTLGCALVGSLVGFVLSLLRNTRSRLLKLPTTLFVEFFRGTPLLIQLFWVFFCFPVVFGVDIPPYLSVAISLTLFMAAITSETFRGALKSIASEQHDACTALGLTSRVKVLYVIFPQALLRAVPPLLSNVVSLFKESALISSVGVADLMFVGQNISNSTARPVEFLSAVAVIYFLVAFPLTRLVGVIEARMLRRFAY</sequence>
<name>A0A1H0D7P7_9PSED</name>
<keyword evidence="7" id="KW-0029">Amino-acid transport</keyword>
<evidence type="ECO:0000259" key="11">
    <source>
        <dbReference type="PROSITE" id="PS50928"/>
    </source>
</evidence>
<dbReference type="GO" id="GO:0043190">
    <property type="term" value="C:ATP-binding cassette (ABC) transporter complex"/>
    <property type="evidence" value="ECO:0007669"/>
    <property type="project" value="InterPro"/>
</dbReference>
<dbReference type="PANTHER" id="PTHR30614:SF20">
    <property type="entry name" value="GLUTAMINE TRANSPORT SYSTEM PERMEASE PROTEIN GLNP"/>
    <property type="match status" value="1"/>
</dbReference>
<feature type="transmembrane region" description="Helical" evidence="10">
    <location>
        <begin position="65"/>
        <end position="85"/>
    </location>
</feature>
<evidence type="ECO:0000256" key="7">
    <source>
        <dbReference type="ARBA" id="ARBA00022970"/>
    </source>
</evidence>
<feature type="domain" description="ABC transmembrane type-1" evidence="11">
    <location>
        <begin position="20"/>
        <end position="209"/>
    </location>
</feature>
<dbReference type="InterPro" id="IPR010065">
    <property type="entry name" value="AA_ABC_transptr_permease_3TM"/>
</dbReference>
<evidence type="ECO:0000256" key="3">
    <source>
        <dbReference type="ARBA" id="ARBA00010072"/>
    </source>
</evidence>
<dbReference type="Gene3D" id="1.10.3720.10">
    <property type="entry name" value="MetI-like"/>
    <property type="match status" value="1"/>
</dbReference>
<evidence type="ECO:0000256" key="10">
    <source>
        <dbReference type="RuleBase" id="RU363032"/>
    </source>
</evidence>
<comment type="similarity">
    <text evidence="3">Belongs to the binding-protein-dependent transport system permease family. HisMQ subfamily.</text>
</comment>
<evidence type="ECO:0000256" key="1">
    <source>
        <dbReference type="ARBA" id="ARBA00003159"/>
    </source>
</evidence>
<dbReference type="AlphaFoldDB" id="A0A1H0D7P7"/>
<reference evidence="13" key="1">
    <citation type="submission" date="2016-10" db="EMBL/GenBank/DDBJ databases">
        <authorList>
            <person name="Varghese N."/>
            <person name="Submissions S."/>
        </authorList>
    </citation>
    <scope>NUCLEOTIDE SEQUENCE [LARGE SCALE GENOMIC DNA]</scope>
    <source>
        <strain evidence="13">JCM 21621</strain>
    </source>
</reference>
<dbReference type="CDD" id="cd06261">
    <property type="entry name" value="TM_PBP2"/>
    <property type="match status" value="1"/>
</dbReference>
<evidence type="ECO:0000256" key="8">
    <source>
        <dbReference type="ARBA" id="ARBA00022989"/>
    </source>
</evidence>
<dbReference type="GO" id="GO:0006865">
    <property type="term" value="P:amino acid transport"/>
    <property type="evidence" value="ECO:0007669"/>
    <property type="project" value="UniProtKB-KW"/>
</dbReference>
<evidence type="ECO:0000313" key="12">
    <source>
        <dbReference type="EMBL" id="SDN66234.1"/>
    </source>
</evidence>
<dbReference type="GO" id="GO:0022857">
    <property type="term" value="F:transmembrane transporter activity"/>
    <property type="evidence" value="ECO:0007669"/>
    <property type="project" value="InterPro"/>
</dbReference>
<gene>
    <name evidence="12" type="ORF">SAMN05216193_104179</name>
</gene>
<keyword evidence="6 10" id="KW-0812">Transmembrane</keyword>
<protein>
    <submittedName>
        <fullName evidence="12">Polar amino acid transport system permease protein</fullName>
    </submittedName>
</protein>
<dbReference type="Proteomes" id="UP000242957">
    <property type="component" value="Unassembled WGS sequence"/>
</dbReference>
<organism evidence="12 13">
    <name type="scientific">Pseudomonas jinjuensis</name>
    <dbReference type="NCBI Taxonomy" id="198616"/>
    <lineage>
        <taxon>Bacteria</taxon>
        <taxon>Pseudomonadati</taxon>
        <taxon>Pseudomonadota</taxon>
        <taxon>Gammaproteobacteria</taxon>
        <taxon>Pseudomonadales</taxon>
        <taxon>Pseudomonadaceae</taxon>
        <taxon>Pseudomonas</taxon>
    </lineage>
</organism>
<dbReference type="InterPro" id="IPR000515">
    <property type="entry name" value="MetI-like"/>
</dbReference>
<dbReference type="STRING" id="198616.SAMN05216193_104179"/>
<comment type="subcellular location">
    <subcellularLocation>
        <location evidence="2">Cell inner membrane</location>
        <topology evidence="2">Multi-pass membrane protein</topology>
    </subcellularLocation>
    <subcellularLocation>
        <location evidence="10">Cell membrane</location>
        <topology evidence="10">Multi-pass membrane protein</topology>
    </subcellularLocation>
</comment>
<dbReference type="PANTHER" id="PTHR30614">
    <property type="entry name" value="MEMBRANE COMPONENT OF AMINO ACID ABC TRANSPORTER"/>
    <property type="match status" value="1"/>
</dbReference>
<dbReference type="Pfam" id="PF00528">
    <property type="entry name" value="BPD_transp_1"/>
    <property type="match status" value="1"/>
</dbReference>
<comment type="function">
    <text evidence="1">Part of the binding-protein-dependent transport system for glutamine; probably responsible for the translocation of the substrate across the membrane.</text>
</comment>
<dbReference type="PROSITE" id="PS50928">
    <property type="entry name" value="ABC_TM1"/>
    <property type="match status" value="1"/>
</dbReference>
<feature type="transmembrane region" description="Helical" evidence="10">
    <location>
        <begin position="190"/>
        <end position="210"/>
    </location>
</feature>
<dbReference type="NCBIfam" id="TIGR01726">
    <property type="entry name" value="HEQRo_perm_3TM"/>
    <property type="match status" value="1"/>
</dbReference>
<dbReference type="InterPro" id="IPR043429">
    <property type="entry name" value="ArtM/GltK/GlnP/TcyL/YhdX-like"/>
</dbReference>